<dbReference type="PANTHER" id="PTHR48111:SF1">
    <property type="entry name" value="TWO-COMPONENT RESPONSE REGULATOR ORR33"/>
    <property type="match status" value="1"/>
</dbReference>
<evidence type="ECO:0000256" key="4">
    <source>
        <dbReference type="ARBA" id="ARBA00023125"/>
    </source>
</evidence>
<dbReference type="GO" id="GO:0000976">
    <property type="term" value="F:transcription cis-regulatory region binding"/>
    <property type="evidence" value="ECO:0007669"/>
    <property type="project" value="TreeGrafter"/>
</dbReference>
<dbReference type="SMART" id="SM00862">
    <property type="entry name" value="Trans_reg_C"/>
    <property type="match status" value="1"/>
</dbReference>
<dbReference type="InterPro" id="IPR016032">
    <property type="entry name" value="Sig_transdc_resp-reg_C-effctor"/>
</dbReference>
<dbReference type="SUPFAM" id="SSF52172">
    <property type="entry name" value="CheY-like"/>
    <property type="match status" value="1"/>
</dbReference>
<feature type="domain" description="OmpR/PhoB-type" evidence="9">
    <location>
        <begin position="167"/>
        <end position="268"/>
    </location>
</feature>
<dbReference type="PANTHER" id="PTHR48111">
    <property type="entry name" value="REGULATOR OF RPOS"/>
    <property type="match status" value="1"/>
</dbReference>
<keyword evidence="11" id="KW-1185">Reference proteome</keyword>
<dbReference type="PROSITE" id="PS50110">
    <property type="entry name" value="RESPONSE_REGULATORY"/>
    <property type="match status" value="1"/>
</dbReference>
<accession>A0A286D5Y5</accession>
<evidence type="ECO:0000259" key="9">
    <source>
        <dbReference type="PROSITE" id="PS51755"/>
    </source>
</evidence>
<evidence type="ECO:0000256" key="6">
    <source>
        <dbReference type="PROSITE-ProRule" id="PRU00169"/>
    </source>
</evidence>
<dbReference type="InterPro" id="IPR036388">
    <property type="entry name" value="WH-like_DNA-bd_sf"/>
</dbReference>
<feature type="modified residue" description="4-aspartylphosphate" evidence="6">
    <location>
        <position position="91"/>
    </location>
</feature>
<evidence type="ECO:0000313" key="11">
    <source>
        <dbReference type="Proteomes" id="UP000219374"/>
    </source>
</evidence>
<dbReference type="SMART" id="SM00448">
    <property type="entry name" value="REC"/>
    <property type="match status" value="1"/>
</dbReference>
<evidence type="ECO:0000256" key="3">
    <source>
        <dbReference type="ARBA" id="ARBA00023015"/>
    </source>
</evidence>
<keyword evidence="4 7" id="KW-0238">DNA-binding</keyword>
<evidence type="ECO:0000313" key="10">
    <source>
        <dbReference type="EMBL" id="SOD54046.1"/>
    </source>
</evidence>
<evidence type="ECO:0000256" key="1">
    <source>
        <dbReference type="ARBA" id="ARBA00022553"/>
    </source>
</evidence>
<dbReference type="AlphaFoldDB" id="A0A286D5Y5"/>
<dbReference type="Pfam" id="PF00486">
    <property type="entry name" value="Trans_reg_C"/>
    <property type="match status" value="1"/>
</dbReference>
<evidence type="ECO:0000256" key="5">
    <source>
        <dbReference type="ARBA" id="ARBA00023163"/>
    </source>
</evidence>
<dbReference type="GO" id="GO:0005829">
    <property type="term" value="C:cytosol"/>
    <property type="evidence" value="ECO:0007669"/>
    <property type="project" value="TreeGrafter"/>
</dbReference>
<dbReference type="EMBL" id="OCND01000003">
    <property type="protein sequence ID" value="SOD54046.1"/>
    <property type="molecule type" value="Genomic_DNA"/>
</dbReference>
<sequence>MTHSTLPAISSAVDEDCRSAAVPAPPRQQPRRASLQMQRYRLLVVEDDDDLRNAVLLPAFADAGYACTGVGTALEMYRCLAGQSFDLILLDIGLPDEDGFRSIKHLRSLTKAAIIILTGMDSDADRIRGLSSGADAYLSKPIDSDVLLAWVRTIIRRVGDGPGNAADAQIKAATNWRLSGNGWHLLAPDDRAVILSPPERIIVNVLIAAGGKTVHRDELASRLMGEIRTFTPNKLEMLIHRFRAKVLRVTGQQLPLMAIRGVGYIFNA</sequence>
<gene>
    <name evidence="10" type="ORF">SAMN06296416_10360</name>
</gene>
<proteinExistence type="predicted"/>
<organism evidence="10 11">
    <name type="scientific">Pseudoxanthomonas wuyuanensis</name>
    <dbReference type="NCBI Taxonomy" id="1073196"/>
    <lineage>
        <taxon>Bacteria</taxon>
        <taxon>Pseudomonadati</taxon>
        <taxon>Pseudomonadota</taxon>
        <taxon>Gammaproteobacteria</taxon>
        <taxon>Lysobacterales</taxon>
        <taxon>Lysobacteraceae</taxon>
        <taxon>Pseudoxanthomonas</taxon>
    </lineage>
</organism>
<dbReference type="Gene3D" id="3.40.50.2300">
    <property type="match status" value="1"/>
</dbReference>
<dbReference type="InterPro" id="IPR039420">
    <property type="entry name" value="WalR-like"/>
</dbReference>
<evidence type="ECO:0000259" key="8">
    <source>
        <dbReference type="PROSITE" id="PS50110"/>
    </source>
</evidence>
<keyword evidence="1 6" id="KW-0597">Phosphoprotein</keyword>
<protein>
    <submittedName>
        <fullName evidence="10">DNA-binding response regulator, OmpR family, contains REC and winged-helix (WHTH) domain</fullName>
    </submittedName>
</protein>
<evidence type="ECO:0000256" key="2">
    <source>
        <dbReference type="ARBA" id="ARBA00023012"/>
    </source>
</evidence>
<dbReference type="Pfam" id="PF00072">
    <property type="entry name" value="Response_reg"/>
    <property type="match status" value="1"/>
</dbReference>
<dbReference type="InterPro" id="IPR001789">
    <property type="entry name" value="Sig_transdc_resp-reg_receiver"/>
</dbReference>
<dbReference type="InterPro" id="IPR011006">
    <property type="entry name" value="CheY-like_superfamily"/>
</dbReference>
<name>A0A286D5Y5_9GAMM</name>
<dbReference type="GO" id="GO:0032993">
    <property type="term" value="C:protein-DNA complex"/>
    <property type="evidence" value="ECO:0007669"/>
    <property type="project" value="TreeGrafter"/>
</dbReference>
<dbReference type="Gene3D" id="1.10.10.10">
    <property type="entry name" value="Winged helix-like DNA-binding domain superfamily/Winged helix DNA-binding domain"/>
    <property type="match status" value="1"/>
</dbReference>
<dbReference type="GO" id="GO:0006355">
    <property type="term" value="P:regulation of DNA-templated transcription"/>
    <property type="evidence" value="ECO:0007669"/>
    <property type="project" value="InterPro"/>
</dbReference>
<keyword evidence="2" id="KW-0902">Two-component regulatory system</keyword>
<reference evidence="10 11" key="1">
    <citation type="submission" date="2017-09" db="EMBL/GenBank/DDBJ databases">
        <authorList>
            <person name="Ehlers B."/>
            <person name="Leendertz F.H."/>
        </authorList>
    </citation>
    <scope>NUCLEOTIDE SEQUENCE [LARGE SCALE GENOMIC DNA]</scope>
    <source>
        <strain evidence="10 11">CGMCC 1.10978</strain>
    </source>
</reference>
<dbReference type="RefSeq" id="WP_097121392.1">
    <property type="nucleotide sequence ID" value="NZ_OCND01000003.1"/>
</dbReference>
<keyword evidence="5" id="KW-0804">Transcription</keyword>
<keyword evidence="3" id="KW-0805">Transcription regulation</keyword>
<dbReference type="InterPro" id="IPR001867">
    <property type="entry name" value="OmpR/PhoB-type_DNA-bd"/>
</dbReference>
<feature type="DNA-binding region" description="OmpR/PhoB-type" evidence="7">
    <location>
        <begin position="167"/>
        <end position="268"/>
    </location>
</feature>
<dbReference type="Proteomes" id="UP000219374">
    <property type="component" value="Unassembled WGS sequence"/>
</dbReference>
<feature type="domain" description="Response regulatory" evidence="8">
    <location>
        <begin position="41"/>
        <end position="155"/>
    </location>
</feature>
<dbReference type="OrthoDB" id="6117814at2"/>
<dbReference type="SUPFAM" id="SSF46894">
    <property type="entry name" value="C-terminal effector domain of the bipartite response regulators"/>
    <property type="match status" value="1"/>
</dbReference>
<evidence type="ECO:0000256" key="7">
    <source>
        <dbReference type="PROSITE-ProRule" id="PRU01091"/>
    </source>
</evidence>
<dbReference type="GO" id="GO:0000156">
    <property type="term" value="F:phosphorelay response regulator activity"/>
    <property type="evidence" value="ECO:0007669"/>
    <property type="project" value="TreeGrafter"/>
</dbReference>
<dbReference type="PROSITE" id="PS51755">
    <property type="entry name" value="OMPR_PHOB"/>
    <property type="match status" value="1"/>
</dbReference>